<name>A0A8J5UT40_9ASCO</name>
<sequence length="276" mass="31159">MAVEQAYYSKGFQKSIADTHSWRNVENSAKFVLDVLKPNFKCLDVGCGPGSITVDFANYLPEGSIIGVEPTPELIDTANQYKLKYIETTGKKLDNVSFQDGSIYKLPFEDNTFDLVHAHQVVLHLQDPTSALIELRRVTKPGGFVCVKDADIDACLSAPKEYSRLGEYYKIKGRAAVSTDIFAGRNLRAKALKAGYETSKIKTSSSHWFVADNMEHKKLWSKAVIARIESGGERLYPDDEKKEEETKLEVINLWNKWKDDESSVLFLPSFEITYQK</sequence>
<dbReference type="OrthoDB" id="10017101at2759"/>
<dbReference type="Pfam" id="PF13847">
    <property type="entry name" value="Methyltransf_31"/>
    <property type="match status" value="1"/>
</dbReference>
<proteinExistence type="predicted"/>
<dbReference type="Proteomes" id="UP000694255">
    <property type="component" value="Unassembled WGS sequence"/>
</dbReference>
<gene>
    <name evidence="2" type="ORF">J8A68_005391</name>
</gene>
<dbReference type="PANTHER" id="PTHR43591">
    <property type="entry name" value="METHYLTRANSFERASE"/>
    <property type="match status" value="1"/>
</dbReference>
<dbReference type="CDD" id="cd02440">
    <property type="entry name" value="AdoMet_MTases"/>
    <property type="match status" value="1"/>
</dbReference>
<dbReference type="RefSeq" id="XP_049261333.1">
    <property type="nucleotide sequence ID" value="XM_049409453.1"/>
</dbReference>
<keyword evidence="3" id="KW-1185">Reference proteome</keyword>
<evidence type="ECO:0000313" key="3">
    <source>
        <dbReference type="Proteomes" id="UP000694255"/>
    </source>
</evidence>
<dbReference type="EMBL" id="JAGSYN010000269">
    <property type="protein sequence ID" value="KAG7661100.1"/>
    <property type="molecule type" value="Genomic_DNA"/>
</dbReference>
<comment type="caution">
    <text evidence="2">The sequence shown here is derived from an EMBL/GenBank/DDBJ whole genome shotgun (WGS) entry which is preliminary data.</text>
</comment>
<organism evidence="2 3">
    <name type="scientific">[Candida] subhashii</name>
    <dbReference type="NCBI Taxonomy" id="561895"/>
    <lineage>
        <taxon>Eukaryota</taxon>
        <taxon>Fungi</taxon>
        <taxon>Dikarya</taxon>
        <taxon>Ascomycota</taxon>
        <taxon>Saccharomycotina</taxon>
        <taxon>Pichiomycetes</taxon>
        <taxon>Debaryomycetaceae</taxon>
        <taxon>Spathaspora</taxon>
    </lineage>
</organism>
<evidence type="ECO:0000259" key="1">
    <source>
        <dbReference type="Pfam" id="PF13847"/>
    </source>
</evidence>
<dbReference type="PANTHER" id="PTHR43591:SF24">
    <property type="entry name" value="2-METHOXY-6-POLYPRENYL-1,4-BENZOQUINOL METHYLASE, MITOCHONDRIAL"/>
    <property type="match status" value="1"/>
</dbReference>
<accession>A0A8J5UT40</accession>
<dbReference type="GO" id="GO:0008168">
    <property type="term" value="F:methyltransferase activity"/>
    <property type="evidence" value="ECO:0007669"/>
    <property type="project" value="TreeGrafter"/>
</dbReference>
<protein>
    <recommendedName>
        <fullName evidence="1">Methyltransferase domain-containing protein</fullName>
    </recommendedName>
</protein>
<dbReference type="AlphaFoldDB" id="A0A8J5UT40"/>
<feature type="domain" description="Methyltransferase" evidence="1">
    <location>
        <begin position="37"/>
        <end position="175"/>
    </location>
</feature>
<dbReference type="GeneID" id="73472191"/>
<dbReference type="InterPro" id="IPR025714">
    <property type="entry name" value="Methyltranfer_dom"/>
</dbReference>
<reference evidence="2 3" key="1">
    <citation type="journal article" date="2021" name="DNA Res.">
        <title>Genome analysis of Candida subhashii reveals its hybrid nature and dual mitochondrial genome conformations.</title>
        <authorList>
            <person name="Mixao V."/>
            <person name="Hegedusova E."/>
            <person name="Saus E."/>
            <person name="Pryszcz L.P."/>
            <person name="Cillingova A."/>
            <person name="Nosek J."/>
            <person name="Gabaldon T."/>
        </authorList>
    </citation>
    <scope>NUCLEOTIDE SEQUENCE [LARGE SCALE GENOMIC DNA]</scope>
    <source>
        <strain evidence="2 3">CBS 10753</strain>
    </source>
</reference>
<evidence type="ECO:0000313" key="2">
    <source>
        <dbReference type="EMBL" id="KAG7661100.1"/>
    </source>
</evidence>